<dbReference type="PANTHER" id="PTHR30537:SF79">
    <property type="entry name" value="TRANSCRIPTIONAL REGULATOR-RELATED"/>
    <property type="match status" value="1"/>
</dbReference>
<keyword evidence="2" id="KW-0805">Transcription regulation</keyword>
<evidence type="ECO:0000256" key="3">
    <source>
        <dbReference type="ARBA" id="ARBA00023125"/>
    </source>
</evidence>
<accession>A0ABR9BCR2</accession>
<dbReference type="InterPro" id="IPR036388">
    <property type="entry name" value="WH-like_DNA-bd_sf"/>
</dbReference>
<name>A0ABR9BCR2_9RHOO</name>
<dbReference type="PANTHER" id="PTHR30537">
    <property type="entry name" value="HTH-TYPE TRANSCRIPTIONAL REGULATOR"/>
    <property type="match status" value="1"/>
</dbReference>
<dbReference type="Gene3D" id="3.40.190.10">
    <property type="entry name" value="Periplasmic binding protein-like II"/>
    <property type="match status" value="2"/>
</dbReference>
<dbReference type="InterPro" id="IPR036390">
    <property type="entry name" value="WH_DNA-bd_sf"/>
</dbReference>
<evidence type="ECO:0000256" key="2">
    <source>
        <dbReference type="ARBA" id="ARBA00023015"/>
    </source>
</evidence>
<protein>
    <submittedName>
        <fullName evidence="6">Transcriptional regulator GcvA</fullName>
    </submittedName>
</protein>
<sequence length="302" mass="33134">MIPYLPPLQALRAFEAAARHLSFSRAADELSLTHGAISHHIARIESDLGGSRLFVRVGQRMLLTETGQVLLADLREGLQRLADAFERARTHRSPAGQQPRRTLHVGVLPSLAARWLVPRLSRCQAACPEVDIALRPSAALAALDGHDGIDLAIRYGPGRWPGLRAEKLMDSHVFPVCSPALLGRTVLEAPADLLKVTLLRNPRQPWAPWFRAAGLELPEPTEGPLYDDAGLLLQAAATGQGVALARSALAMDDLAAGTLVRVCNTALVDDYRWWLVWREPLRCERADFDAFRGWLKAEAGRP</sequence>
<dbReference type="PROSITE" id="PS50931">
    <property type="entry name" value="HTH_LYSR"/>
    <property type="match status" value="1"/>
</dbReference>
<evidence type="ECO:0000259" key="5">
    <source>
        <dbReference type="PROSITE" id="PS50931"/>
    </source>
</evidence>
<organism evidence="6 7">
    <name type="scientific">Thauera sedimentorum</name>
    <dbReference type="NCBI Taxonomy" id="2767595"/>
    <lineage>
        <taxon>Bacteria</taxon>
        <taxon>Pseudomonadati</taxon>
        <taxon>Pseudomonadota</taxon>
        <taxon>Betaproteobacteria</taxon>
        <taxon>Rhodocyclales</taxon>
        <taxon>Zoogloeaceae</taxon>
        <taxon>Thauera</taxon>
    </lineage>
</organism>
<evidence type="ECO:0000313" key="7">
    <source>
        <dbReference type="Proteomes" id="UP000603602"/>
    </source>
</evidence>
<dbReference type="SUPFAM" id="SSF46785">
    <property type="entry name" value="Winged helix' DNA-binding domain"/>
    <property type="match status" value="1"/>
</dbReference>
<dbReference type="Pfam" id="PF03466">
    <property type="entry name" value="LysR_substrate"/>
    <property type="match status" value="1"/>
</dbReference>
<comment type="caution">
    <text evidence="6">The sequence shown here is derived from an EMBL/GenBank/DDBJ whole genome shotgun (WGS) entry which is preliminary data.</text>
</comment>
<dbReference type="InterPro" id="IPR005119">
    <property type="entry name" value="LysR_subst-bd"/>
</dbReference>
<dbReference type="SUPFAM" id="SSF53850">
    <property type="entry name" value="Periplasmic binding protein-like II"/>
    <property type="match status" value="1"/>
</dbReference>
<comment type="similarity">
    <text evidence="1">Belongs to the LysR transcriptional regulatory family.</text>
</comment>
<dbReference type="Gene3D" id="1.10.10.10">
    <property type="entry name" value="Winged helix-like DNA-binding domain superfamily/Winged helix DNA-binding domain"/>
    <property type="match status" value="1"/>
</dbReference>
<evidence type="ECO:0000256" key="4">
    <source>
        <dbReference type="ARBA" id="ARBA00023163"/>
    </source>
</evidence>
<dbReference type="InterPro" id="IPR000847">
    <property type="entry name" value="LysR_HTH_N"/>
</dbReference>
<proteinExistence type="inferred from homology"/>
<keyword evidence="7" id="KW-1185">Reference proteome</keyword>
<dbReference type="CDD" id="cd08432">
    <property type="entry name" value="PBP2_GcdR_TrpI_HvrB_AmpR_like"/>
    <property type="match status" value="1"/>
</dbReference>
<gene>
    <name evidence="6" type="primary">gcvA</name>
    <name evidence="6" type="ORF">IFO67_14580</name>
</gene>
<dbReference type="RefSeq" id="WP_187718896.1">
    <property type="nucleotide sequence ID" value="NZ_JACTAH010000002.1"/>
</dbReference>
<evidence type="ECO:0000313" key="6">
    <source>
        <dbReference type="EMBL" id="MBD8504120.1"/>
    </source>
</evidence>
<dbReference type="NCBIfam" id="NF008352">
    <property type="entry name" value="PRK11139.1"/>
    <property type="match status" value="1"/>
</dbReference>
<dbReference type="EMBL" id="JACYTO010000002">
    <property type="protein sequence ID" value="MBD8504120.1"/>
    <property type="molecule type" value="Genomic_DNA"/>
</dbReference>
<reference evidence="7" key="1">
    <citation type="submission" date="2023-07" db="EMBL/GenBank/DDBJ databases">
        <title>Thauera sp. CAU 1555 isolated from sand of Yaerae Beach.</title>
        <authorList>
            <person name="Kim W."/>
        </authorList>
    </citation>
    <scope>NUCLEOTIDE SEQUENCE [LARGE SCALE GENOMIC DNA]</scope>
    <source>
        <strain evidence="7">CAU 1555</strain>
    </source>
</reference>
<dbReference type="Pfam" id="PF00126">
    <property type="entry name" value="HTH_1"/>
    <property type="match status" value="1"/>
</dbReference>
<dbReference type="InterPro" id="IPR058163">
    <property type="entry name" value="LysR-type_TF_proteobact-type"/>
</dbReference>
<keyword evidence="3" id="KW-0238">DNA-binding</keyword>
<keyword evidence="4" id="KW-0804">Transcription</keyword>
<dbReference type="Proteomes" id="UP000603602">
    <property type="component" value="Unassembled WGS sequence"/>
</dbReference>
<evidence type="ECO:0000256" key="1">
    <source>
        <dbReference type="ARBA" id="ARBA00009437"/>
    </source>
</evidence>
<feature type="domain" description="HTH lysR-type" evidence="5">
    <location>
        <begin position="6"/>
        <end position="64"/>
    </location>
</feature>